<evidence type="ECO:0000313" key="7">
    <source>
        <dbReference type="Proteomes" id="UP000598297"/>
    </source>
</evidence>
<dbReference type="GO" id="GO:0046872">
    <property type="term" value="F:metal ion binding"/>
    <property type="evidence" value="ECO:0007669"/>
    <property type="project" value="UniProtKB-KW"/>
</dbReference>
<keyword evidence="1" id="KW-0479">Metal-binding</keyword>
<dbReference type="PROSITE" id="PS51318">
    <property type="entry name" value="TAT"/>
    <property type="match status" value="1"/>
</dbReference>
<keyword evidence="4" id="KW-0732">Signal</keyword>
<dbReference type="GO" id="GO:0016020">
    <property type="term" value="C:membrane"/>
    <property type="evidence" value="ECO:0007669"/>
    <property type="project" value="TreeGrafter"/>
</dbReference>
<feature type="chain" id="PRO_5037260394" evidence="4">
    <location>
        <begin position="24"/>
        <end position="286"/>
    </location>
</feature>
<protein>
    <submittedName>
        <fullName evidence="6">Polysaccharide deacetylase family protein</fullName>
    </submittedName>
</protein>
<dbReference type="InterPro" id="IPR050248">
    <property type="entry name" value="Polysacc_deacetylase_ArnD"/>
</dbReference>
<organism evidence="6 7">
    <name type="scientific">Streptomyces boluensis</name>
    <dbReference type="NCBI Taxonomy" id="1775135"/>
    <lineage>
        <taxon>Bacteria</taxon>
        <taxon>Bacillati</taxon>
        <taxon>Actinomycetota</taxon>
        <taxon>Actinomycetes</taxon>
        <taxon>Kitasatosporales</taxon>
        <taxon>Streptomycetaceae</taxon>
        <taxon>Streptomyces</taxon>
    </lineage>
</organism>
<dbReference type="PROSITE" id="PS51257">
    <property type="entry name" value="PROKAR_LIPOPROTEIN"/>
    <property type="match status" value="1"/>
</dbReference>
<dbReference type="InterPro" id="IPR002509">
    <property type="entry name" value="NODB_dom"/>
</dbReference>
<dbReference type="AlphaFoldDB" id="A0A964UWX0"/>
<dbReference type="Proteomes" id="UP000598297">
    <property type="component" value="Unassembled WGS sequence"/>
</dbReference>
<dbReference type="InterPro" id="IPR011330">
    <property type="entry name" value="Glyco_hydro/deAcase_b/a-brl"/>
</dbReference>
<dbReference type="EMBL" id="JAAAHS010000438">
    <property type="protein sequence ID" value="NBE56187.1"/>
    <property type="molecule type" value="Genomic_DNA"/>
</dbReference>
<feature type="domain" description="NodB homology" evidence="5">
    <location>
        <begin position="99"/>
        <end position="279"/>
    </location>
</feature>
<evidence type="ECO:0000256" key="4">
    <source>
        <dbReference type="SAM" id="SignalP"/>
    </source>
</evidence>
<dbReference type="GO" id="GO:0016810">
    <property type="term" value="F:hydrolase activity, acting on carbon-nitrogen (but not peptide) bonds"/>
    <property type="evidence" value="ECO:0007669"/>
    <property type="project" value="InterPro"/>
</dbReference>
<dbReference type="Pfam" id="PF01522">
    <property type="entry name" value="Polysacc_deac_1"/>
    <property type="match status" value="1"/>
</dbReference>
<feature type="compositionally biased region" description="Low complexity" evidence="3">
    <location>
        <begin position="42"/>
        <end position="61"/>
    </location>
</feature>
<accession>A0A964UWX0</accession>
<dbReference type="RefSeq" id="WP_161704645.1">
    <property type="nucleotide sequence ID" value="NZ_JAAAHS010000438.1"/>
</dbReference>
<reference evidence="6" key="1">
    <citation type="submission" date="2020-01" db="EMBL/GenBank/DDBJ databases">
        <title>Whole-genome analyses of novel actinobacteria.</title>
        <authorList>
            <person name="Sahin N."/>
        </authorList>
    </citation>
    <scope>NUCLEOTIDE SEQUENCE</scope>
    <source>
        <strain evidence="6">YC537</strain>
    </source>
</reference>
<evidence type="ECO:0000313" key="6">
    <source>
        <dbReference type="EMBL" id="NBE56187.1"/>
    </source>
</evidence>
<evidence type="ECO:0000256" key="1">
    <source>
        <dbReference type="ARBA" id="ARBA00022723"/>
    </source>
</evidence>
<dbReference type="InterPro" id="IPR006311">
    <property type="entry name" value="TAT_signal"/>
</dbReference>
<feature type="signal peptide" evidence="4">
    <location>
        <begin position="1"/>
        <end position="23"/>
    </location>
</feature>
<dbReference type="PANTHER" id="PTHR10587:SF133">
    <property type="entry name" value="CHITIN DEACETYLASE 1-RELATED"/>
    <property type="match status" value="1"/>
</dbReference>
<dbReference type="SUPFAM" id="SSF88713">
    <property type="entry name" value="Glycoside hydrolase/deacetylase"/>
    <property type="match status" value="1"/>
</dbReference>
<evidence type="ECO:0000259" key="5">
    <source>
        <dbReference type="PROSITE" id="PS51677"/>
    </source>
</evidence>
<dbReference type="CDD" id="cd10917">
    <property type="entry name" value="CE4_NodB_like_6s_7s"/>
    <property type="match status" value="1"/>
</dbReference>
<keyword evidence="2" id="KW-0378">Hydrolase</keyword>
<dbReference type="OrthoDB" id="9763050at2"/>
<comment type="caution">
    <text evidence="6">The sequence shown here is derived from an EMBL/GenBank/DDBJ whole genome shotgun (WGS) entry which is preliminary data.</text>
</comment>
<dbReference type="Gene3D" id="3.20.20.370">
    <property type="entry name" value="Glycoside hydrolase/deacetylase"/>
    <property type="match status" value="1"/>
</dbReference>
<feature type="region of interest" description="Disordered" evidence="3">
    <location>
        <begin position="30"/>
        <end position="80"/>
    </location>
</feature>
<name>A0A964UWX0_9ACTN</name>
<evidence type="ECO:0000256" key="2">
    <source>
        <dbReference type="ARBA" id="ARBA00022801"/>
    </source>
</evidence>
<gene>
    <name evidence="6" type="ORF">GUY60_33095</name>
</gene>
<dbReference type="PROSITE" id="PS51677">
    <property type="entry name" value="NODB"/>
    <property type="match status" value="1"/>
</dbReference>
<keyword evidence="7" id="KW-1185">Reference proteome</keyword>
<evidence type="ECO:0000256" key="3">
    <source>
        <dbReference type="SAM" id="MobiDB-lite"/>
    </source>
</evidence>
<dbReference type="GO" id="GO:0005975">
    <property type="term" value="P:carbohydrate metabolic process"/>
    <property type="evidence" value="ECO:0007669"/>
    <property type="project" value="InterPro"/>
</dbReference>
<sequence length="286" mass="31199">MKTDEMLPGRRVLLRGAALFALAATAGCAGTERSGAERSGTSSRPSNSPGPAAGAQAARPQKPSAYRLQPMTGYGPQRAAIGRTPVRSKPILRMAARGRGMVLTFDDGPDPLYTPDILRTLRKHDVRAMFFVCGEMAEANPDLLRRMIDDGHTIGNHTFTHPELTLMRRRGIRDEIERTSDAVMDAVGQPPRWFRAPYGAWNRSAFEIGAELGMEPLAWTVDTLDWREPGTNTIVRNVLRGAGPGVVVLSHDAGGNRSQSVKALRTYLPRLLDEGYRIGVPSRTAT</sequence>
<proteinExistence type="predicted"/>
<dbReference type="PANTHER" id="PTHR10587">
    <property type="entry name" value="GLYCOSYL TRANSFERASE-RELATED"/>
    <property type="match status" value="1"/>
</dbReference>